<feature type="domain" description="Methyl-accepting transducer" evidence="3">
    <location>
        <begin position="48"/>
        <end position="142"/>
    </location>
</feature>
<organism evidence="4 5">
    <name type="scientific">Brevibacillus laterosporus</name>
    <name type="common">Bacillus laterosporus</name>
    <dbReference type="NCBI Taxonomy" id="1465"/>
    <lineage>
        <taxon>Bacteria</taxon>
        <taxon>Bacillati</taxon>
        <taxon>Bacillota</taxon>
        <taxon>Bacilli</taxon>
        <taxon>Bacillales</taxon>
        <taxon>Paenibacillaceae</taxon>
        <taxon>Brevibacillus</taxon>
    </lineage>
</organism>
<dbReference type="PANTHER" id="PTHR32089">
    <property type="entry name" value="METHYL-ACCEPTING CHEMOTAXIS PROTEIN MCPB"/>
    <property type="match status" value="1"/>
</dbReference>
<dbReference type="Pfam" id="PF00015">
    <property type="entry name" value="MCPsignal"/>
    <property type="match status" value="1"/>
</dbReference>
<dbReference type="SUPFAM" id="SSF58104">
    <property type="entry name" value="Methyl-accepting chemotaxis protein (MCP) signaling domain"/>
    <property type="match status" value="1"/>
</dbReference>
<dbReference type="OrthoDB" id="9765776at2"/>
<name>A0A518V792_BRELA</name>
<dbReference type="Gene3D" id="1.10.287.950">
    <property type="entry name" value="Methyl-accepting chemotaxis protein"/>
    <property type="match status" value="1"/>
</dbReference>
<sequence length="142" mass="15605">MLVSNCCCFLAFFFICCKNVPELTASSENVAKAASQTAQSQYKSHDLLQGLQQEIYSIYAMGTLMKNISDQTHLLGLNAAIEAARAEASGRGFEVVANVVRKLAEHSKISVDEINKVLNHICSVLEEVLLIMQSNRKKALLN</sequence>
<dbReference type="PANTHER" id="PTHR32089:SF112">
    <property type="entry name" value="LYSOZYME-LIKE PROTEIN-RELATED"/>
    <property type="match status" value="1"/>
</dbReference>
<keyword evidence="5" id="KW-1185">Reference proteome</keyword>
<evidence type="ECO:0000313" key="5">
    <source>
        <dbReference type="Proteomes" id="UP000319432"/>
    </source>
</evidence>
<evidence type="ECO:0000256" key="1">
    <source>
        <dbReference type="ARBA" id="ARBA00023224"/>
    </source>
</evidence>
<gene>
    <name evidence="4" type="ORF">EEL30_11325</name>
</gene>
<dbReference type="EMBL" id="CP033464">
    <property type="protein sequence ID" value="QDX92842.1"/>
    <property type="molecule type" value="Genomic_DNA"/>
</dbReference>
<evidence type="ECO:0000256" key="2">
    <source>
        <dbReference type="PROSITE-ProRule" id="PRU00284"/>
    </source>
</evidence>
<evidence type="ECO:0000259" key="3">
    <source>
        <dbReference type="PROSITE" id="PS50111"/>
    </source>
</evidence>
<dbReference type="InterPro" id="IPR004089">
    <property type="entry name" value="MCPsignal_dom"/>
</dbReference>
<dbReference type="Proteomes" id="UP000319432">
    <property type="component" value="Chromosome"/>
</dbReference>
<protein>
    <submittedName>
        <fullName evidence="4">Methyl-accepting chemotaxis protein</fullName>
    </submittedName>
</protein>
<accession>A0A518V792</accession>
<dbReference type="GO" id="GO:0016020">
    <property type="term" value="C:membrane"/>
    <property type="evidence" value="ECO:0007669"/>
    <property type="project" value="InterPro"/>
</dbReference>
<dbReference type="AlphaFoldDB" id="A0A518V792"/>
<reference evidence="4 5" key="1">
    <citation type="submission" date="2018-11" db="EMBL/GenBank/DDBJ databases">
        <title>Phylogenetic determinants of toxin gene distribution in genomes of Brevibacillus laterosporus.</title>
        <authorList>
            <person name="Glare T.R."/>
            <person name="Durrant A."/>
            <person name="Berry C."/>
            <person name="Palma L."/>
            <person name="Ormskirk M."/>
            <person name="Cox M.O."/>
        </authorList>
    </citation>
    <scope>NUCLEOTIDE SEQUENCE [LARGE SCALE GENOMIC DNA]</scope>
    <source>
        <strain evidence="4 5">1821L</strain>
    </source>
</reference>
<dbReference type="GO" id="GO:0007165">
    <property type="term" value="P:signal transduction"/>
    <property type="evidence" value="ECO:0007669"/>
    <property type="project" value="UniProtKB-KW"/>
</dbReference>
<evidence type="ECO:0000313" key="4">
    <source>
        <dbReference type="EMBL" id="QDX92842.1"/>
    </source>
</evidence>
<proteinExistence type="predicted"/>
<keyword evidence="1 2" id="KW-0807">Transducer</keyword>
<dbReference type="PROSITE" id="PS50111">
    <property type="entry name" value="CHEMOTAXIS_TRANSDUC_2"/>
    <property type="match status" value="1"/>
</dbReference>